<evidence type="ECO:0000313" key="2">
    <source>
        <dbReference type="Proteomes" id="UP000287519"/>
    </source>
</evidence>
<accession>A0A402CDD1</accession>
<dbReference type="Proteomes" id="UP000287519">
    <property type="component" value="Unassembled WGS sequence"/>
</dbReference>
<dbReference type="EMBL" id="BHYM01000045">
    <property type="protein sequence ID" value="GCE41597.1"/>
    <property type="molecule type" value="Genomic_DNA"/>
</dbReference>
<dbReference type="AlphaFoldDB" id="A0A402CDD1"/>
<name>A0A402CDD1_RHOWR</name>
<evidence type="ECO:0000313" key="1">
    <source>
        <dbReference type="EMBL" id="GCE41597.1"/>
    </source>
</evidence>
<reference evidence="1 2" key="1">
    <citation type="submission" date="2018-11" db="EMBL/GenBank/DDBJ databases">
        <title>Microbial catabolism of amino acid.</title>
        <authorList>
            <person name="Hibi M."/>
            <person name="Ogawa J."/>
        </authorList>
    </citation>
    <scope>NUCLEOTIDE SEQUENCE [LARGE SCALE GENOMIC DNA]</scope>
    <source>
        <strain evidence="1 2">C31-06</strain>
    </source>
</reference>
<gene>
    <name evidence="1" type="ORF">Rhow_005256</name>
</gene>
<protein>
    <submittedName>
        <fullName evidence="1">Uncharacterized protein</fullName>
    </submittedName>
</protein>
<keyword evidence="2" id="KW-1185">Reference proteome</keyword>
<organism evidence="1 2">
    <name type="scientific">Rhodococcus wratislaviensis</name>
    <name type="common">Tsukamurella wratislaviensis</name>
    <dbReference type="NCBI Taxonomy" id="44752"/>
    <lineage>
        <taxon>Bacteria</taxon>
        <taxon>Bacillati</taxon>
        <taxon>Actinomycetota</taxon>
        <taxon>Actinomycetes</taxon>
        <taxon>Mycobacteriales</taxon>
        <taxon>Nocardiaceae</taxon>
        <taxon>Rhodococcus</taxon>
    </lineage>
</organism>
<comment type="caution">
    <text evidence="1">The sequence shown here is derived from an EMBL/GenBank/DDBJ whole genome shotgun (WGS) entry which is preliminary data.</text>
</comment>
<proteinExistence type="predicted"/>
<sequence length="44" mass="4640">MGAIGSTYTISVPDQQLLLTRRDAFAIALTCVGGLTLPVFSRSV</sequence>